<dbReference type="EMBL" id="PSQE01000008">
    <property type="protein sequence ID" value="RHN42460.1"/>
    <property type="molecule type" value="Genomic_DNA"/>
</dbReference>
<reference evidence="2" key="1">
    <citation type="journal article" date="2018" name="Nat. Plants">
        <title>Whole-genome landscape of Medicago truncatula symbiotic genes.</title>
        <authorList>
            <person name="Pecrix Y."/>
            <person name="Gamas P."/>
            <person name="Carrere S."/>
        </authorList>
    </citation>
    <scope>NUCLEOTIDE SEQUENCE</scope>
    <source>
        <tissue evidence="2">Leaves</tissue>
    </source>
</reference>
<organism evidence="2">
    <name type="scientific">Medicago truncatula</name>
    <name type="common">Barrel medic</name>
    <name type="synonym">Medicago tribuloides</name>
    <dbReference type="NCBI Taxonomy" id="3880"/>
    <lineage>
        <taxon>Eukaryota</taxon>
        <taxon>Viridiplantae</taxon>
        <taxon>Streptophyta</taxon>
        <taxon>Embryophyta</taxon>
        <taxon>Tracheophyta</taxon>
        <taxon>Spermatophyta</taxon>
        <taxon>Magnoliopsida</taxon>
        <taxon>eudicotyledons</taxon>
        <taxon>Gunneridae</taxon>
        <taxon>Pentapetalae</taxon>
        <taxon>rosids</taxon>
        <taxon>fabids</taxon>
        <taxon>Fabales</taxon>
        <taxon>Fabaceae</taxon>
        <taxon>Papilionoideae</taxon>
        <taxon>50 kb inversion clade</taxon>
        <taxon>NPAAA clade</taxon>
        <taxon>Hologalegina</taxon>
        <taxon>IRL clade</taxon>
        <taxon>Trifolieae</taxon>
        <taxon>Medicago</taxon>
    </lineage>
</organism>
<evidence type="ECO:0000256" key="1">
    <source>
        <dbReference type="SAM" id="SignalP"/>
    </source>
</evidence>
<dbReference type="AlphaFoldDB" id="A0A396GN41"/>
<keyword evidence="1" id="KW-0732">Signal</keyword>
<sequence length="146" mass="17041">MKWAWRRRNTYKHLITTLVLESLVSAICGGSVEDNIYLRKNDMYFLWETKLLNTRILYQLLHSLAFMLDQGKIAPEVFHKFEAFQCVPNRDTYTFTLKALLITRCITDMTHQAASICQKMLLHPETVLPDNGDIIGHLLSFSKKYD</sequence>
<dbReference type="Proteomes" id="UP000265566">
    <property type="component" value="Chromosome 8"/>
</dbReference>
<comment type="caution">
    <text evidence="2">The sequence shown here is derived from an EMBL/GenBank/DDBJ whole genome shotgun (WGS) entry which is preliminary data.</text>
</comment>
<proteinExistence type="predicted"/>
<evidence type="ECO:0000313" key="2">
    <source>
        <dbReference type="EMBL" id="RHN42460.1"/>
    </source>
</evidence>
<dbReference type="Gramene" id="rna48904">
    <property type="protein sequence ID" value="RHN42460.1"/>
    <property type="gene ID" value="gene48904"/>
</dbReference>
<gene>
    <name evidence="2" type="ORF">MtrunA17_Chr8g0377131</name>
</gene>
<accession>A0A396GN41</accession>
<feature type="signal peptide" evidence="1">
    <location>
        <begin position="1"/>
        <end position="26"/>
    </location>
</feature>
<feature type="chain" id="PRO_5017457479" evidence="1">
    <location>
        <begin position="27"/>
        <end position="146"/>
    </location>
</feature>
<protein>
    <submittedName>
        <fullName evidence="2">Uncharacterized protein</fullName>
    </submittedName>
</protein>
<name>A0A396GN41_MEDTR</name>